<evidence type="ECO:0000259" key="14">
    <source>
        <dbReference type="Pfam" id="PF23598"/>
    </source>
</evidence>
<evidence type="ECO:0000256" key="1">
    <source>
        <dbReference type="ARBA" id="ARBA00004251"/>
    </source>
</evidence>
<evidence type="ECO:0000256" key="2">
    <source>
        <dbReference type="ARBA" id="ARBA00009592"/>
    </source>
</evidence>
<accession>A0A8B8ZL43</accession>
<keyword evidence="10" id="KW-0675">Receptor</keyword>
<feature type="domain" description="Disease resistance R13L4/SHOC-2-like LRR" evidence="14">
    <location>
        <begin position="261"/>
        <end position="502"/>
    </location>
</feature>
<dbReference type="InterPro" id="IPR003591">
    <property type="entry name" value="Leu-rich_rpt_typical-subtyp"/>
</dbReference>
<sequence length="744" mass="82385">MGDTFCGIKMEDTFCPASDIYKEIHLLHLTTTKFMDLKGTQLLLLFFAFLCSQVRKLNGDLIPGCMLSERNALLGFKEGLKDPANRLSSWVGEDCCRWEAVACDNRTGHVIKLDLQNPHQFSVTGDLLLYNKWSLGGELRPSLLGLKHLNYLDLSMNNFGGLRIPEFVGSFRQLKYLNLSNAGLGGLIPHQLGNLSSLQYLDLYNGFDLSIDNALWISHLSSLRYLNMTGVEYGDGAHWLQALNMLPSIVEFLEGKIPVALGGLCKLKHLGLSGINISKNLHELDEVFSGCIKNGLQTLYMWDTQLSGYLPDCLGDFRKLKSLHLGSNSISGPIPASIGRLSALQDLDLWNNKLNGTIPENLGRLTKLVSLDLSSNFLEGVMSEERNSLSGSIPPSICLLPYLESLHLSNNNRSGGLPLSLKGCRSLVTLDLGQNGFSGVIPTWIGESLLSLKILRLRSNKLVGNIPPNLSTLSAPQILDLANNNLSEIIPSGFGNFTAMKVLRKTYGPILSYYKHYENLQVTIKGTDIEYAIFLSLVIAMDLSDNNLSGKIPEELTNLFGLVSLNLSGNHLTGEIPEKIGALRQLESLDLSRNNLFGGIPSSMIFLTFLSYLNLSYNNFSGRVPTGNQLQTFTDPSIYAGNPSLCGFPLTQKCKDAETNEVPNAPEGDEQNDNAMNEDGSEMKWLYMSMGLRYAIGLWAIFGPLLFNRKWREAYFQLIDYVYDMVYAALAVIFTRFKEHIIAA</sequence>
<keyword evidence="7" id="KW-0677">Repeat</keyword>
<evidence type="ECO:0000256" key="11">
    <source>
        <dbReference type="ARBA" id="ARBA00023180"/>
    </source>
</evidence>
<comment type="subcellular location">
    <subcellularLocation>
        <location evidence="1">Cell membrane</location>
        <topology evidence="1">Single-pass type I membrane protein</topology>
    </subcellularLocation>
</comment>
<evidence type="ECO:0000256" key="3">
    <source>
        <dbReference type="ARBA" id="ARBA00022475"/>
    </source>
</evidence>
<dbReference type="AlphaFoldDB" id="A0A8B8ZL43"/>
<dbReference type="OrthoDB" id="621599at2759"/>
<proteinExistence type="inferred from homology"/>
<keyword evidence="9 12" id="KW-0472">Membrane</keyword>
<dbReference type="GO" id="GO:0005886">
    <property type="term" value="C:plasma membrane"/>
    <property type="evidence" value="ECO:0007669"/>
    <property type="project" value="UniProtKB-SubCell"/>
</dbReference>
<keyword evidence="5 12" id="KW-0812">Transmembrane</keyword>
<feature type="domain" description="Leucine-rich repeat-containing N-terminal plant-type" evidence="13">
    <location>
        <begin position="68"/>
        <end position="104"/>
    </location>
</feature>
<evidence type="ECO:0000256" key="8">
    <source>
        <dbReference type="ARBA" id="ARBA00022989"/>
    </source>
</evidence>
<keyword evidence="4" id="KW-0433">Leucine-rich repeat</keyword>
<reference evidence="16" key="1">
    <citation type="submission" date="2025-08" db="UniProtKB">
        <authorList>
            <consortium name="RefSeq"/>
        </authorList>
    </citation>
    <scope>IDENTIFICATION</scope>
    <source>
        <tissue evidence="16">Young leaves</tissue>
    </source>
</reference>
<evidence type="ECO:0000256" key="5">
    <source>
        <dbReference type="ARBA" id="ARBA00022692"/>
    </source>
</evidence>
<dbReference type="PANTHER" id="PTHR48063">
    <property type="entry name" value="LRR RECEPTOR-LIKE KINASE"/>
    <property type="match status" value="1"/>
</dbReference>
<keyword evidence="6" id="KW-0732">Signal</keyword>
<evidence type="ECO:0000259" key="13">
    <source>
        <dbReference type="Pfam" id="PF08263"/>
    </source>
</evidence>
<evidence type="ECO:0000256" key="9">
    <source>
        <dbReference type="ARBA" id="ARBA00023136"/>
    </source>
</evidence>
<dbReference type="KEGG" id="pda:120106115"/>
<name>A0A8B8ZL43_PHODC</name>
<keyword evidence="3" id="KW-1003">Cell membrane</keyword>
<feature type="transmembrane region" description="Helical" evidence="12">
    <location>
        <begin position="685"/>
        <end position="702"/>
    </location>
</feature>
<dbReference type="PRINTS" id="PR00019">
    <property type="entry name" value="LEURICHRPT"/>
</dbReference>
<dbReference type="InterPro" id="IPR001611">
    <property type="entry name" value="Leu-rich_rpt"/>
</dbReference>
<evidence type="ECO:0000313" key="16">
    <source>
        <dbReference type="RefSeq" id="XP_038974930.1"/>
    </source>
</evidence>
<dbReference type="Gene3D" id="3.80.10.10">
    <property type="entry name" value="Ribonuclease Inhibitor"/>
    <property type="match status" value="3"/>
</dbReference>
<dbReference type="PANTHER" id="PTHR48063:SF112">
    <property type="entry name" value="RECEPTOR LIKE PROTEIN 30-LIKE"/>
    <property type="match status" value="1"/>
</dbReference>
<evidence type="ECO:0000256" key="4">
    <source>
        <dbReference type="ARBA" id="ARBA00022614"/>
    </source>
</evidence>
<dbReference type="Pfam" id="PF00560">
    <property type="entry name" value="LRR_1"/>
    <property type="match status" value="5"/>
</dbReference>
<evidence type="ECO:0000256" key="6">
    <source>
        <dbReference type="ARBA" id="ARBA00022729"/>
    </source>
</evidence>
<dbReference type="SMART" id="SM00369">
    <property type="entry name" value="LRR_TYP"/>
    <property type="match status" value="6"/>
</dbReference>
<dbReference type="Pfam" id="PF23598">
    <property type="entry name" value="LRR_14"/>
    <property type="match status" value="1"/>
</dbReference>
<dbReference type="InterPro" id="IPR055414">
    <property type="entry name" value="LRR_R13L4/SHOC2-like"/>
</dbReference>
<gene>
    <name evidence="16" type="primary">LOC120106115</name>
</gene>
<comment type="similarity">
    <text evidence="2">Belongs to the RLP family.</text>
</comment>
<dbReference type="FunFam" id="3.80.10.10:FF:000213">
    <property type="entry name" value="Tyrosine-sulfated glycopeptide receptor 1"/>
    <property type="match status" value="1"/>
</dbReference>
<keyword evidence="11" id="KW-0325">Glycoprotein</keyword>
<organism evidence="15 16">
    <name type="scientific">Phoenix dactylifera</name>
    <name type="common">Date palm</name>
    <dbReference type="NCBI Taxonomy" id="42345"/>
    <lineage>
        <taxon>Eukaryota</taxon>
        <taxon>Viridiplantae</taxon>
        <taxon>Streptophyta</taxon>
        <taxon>Embryophyta</taxon>
        <taxon>Tracheophyta</taxon>
        <taxon>Spermatophyta</taxon>
        <taxon>Magnoliopsida</taxon>
        <taxon>Liliopsida</taxon>
        <taxon>Arecaceae</taxon>
        <taxon>Coryphoideae</taxon>
        <taxon>Phoeniceae</taxon>
        <taxon>Phoenix</taxon>
    </lineage>
</organism>
<dbReference type="Proteomes" id="UP000228380">
    <property type="component" value="Unplaced"/>
</dbReference>
<dbReference type="RefSeq" id="XP_038974930.1">
    <property type="nucleotide sequence ID" value="XM_039119002.1"/>
</dbReference>
<dbReference type="InterPro" id="IPR013210">
    <property type="entry name" value="LRR_N_plant-typ"/>
</dbReference>
<evidence type="ECO:0000256" key="10">
    <source>
        <dbReference type="ARBA" id="ARBA00023170"/>
    </source>
</evidence>
<dbReference type="Pfam" id="PF08263">
    <property type="entry name" value="LRRNT_2"/>
    <property type="match status" value="1"/>
</dbReference>
<dbReference type="InterPro" id="IPR046956">
    <property type="entry name" value="RLP23-like"/>
</dbReference>
<dbReference type="SUPFAM" id="SSF52047">
    <property type="entry name" value="RNI-like"/>
    <property type="match status" value="1"/>
</dbReference>
<evidence type="ECO:0000313" key="15">
    <source>
        <dbReference type="Proteomes" id="UP000228380"/>
    </source>
</evidence>
<evidence type="ECO:0000256" key="7">
    <source>
        <dbReference type="ARBA" id="ARBA00022737"/>
    </source>
</evidence>
<keyword evidence="15" id="KW-1185">Reference proteome</keyword>
<dbReference type="InterPro" id="IPR032675">
    <property type="entry name" value="LRR_dom_sf"/>
</dbReference>
<dbReference type="GeneID" id="120106115"/>
<keyword evidence="8 12" id="KW-1133">Transmembrane helix</keyword>
<protein>
    <submittedName>
        <fullName evidence="16">Receptor-like protein EIX2</fullName>
    </submittedName>
</protein>
<evidence type="ECO:0000256" key="12">
    <source>
        <dbReference type="SAM" id="Phobius"/>
    </source>
</evidence>
<dbReference type="FunFam" id="3.80.10.10:FF:000041">
    <property type="entry name" value="LRR receptor-like serine/threonine-protein kinase ERECTA"/>
    <property type="match status" value="1"/>
</dbReference>